<feature type="compositionally biased region" description="Acidic residues" evidence="2">
    <location>
        <begin position="123"/>
        <end position="132"/>
    </location>
</feature>
<comment type="caution">
    <text evidence="3">The sequence shown here is derived from an EMBL/GenBank/DDBJ whole genome shotgun (WGS) entry which is preliminary data.</text>
</comment>
<evidence type="ECO:0000256" key="2">
    <source>
        <dbReference type="SAM" id="MobiDB-lite"/>
    </source>
</evidence>
<sequence length="653" mass="71920">MGWAARLQQLLWPAGDAPAVVAGEASAAGQALSRWPGEEQPTGDTLGPERRSRHLGEGAVEVNTLGPERSSFMWSPPSARSSKPSEEHVGYGVAGEEQEKGRGNSESDIEYDTSSDVDKQSDTDDDYDDDLNNEVNTEVGAMVPGTRPQKKQKAATMAAANQQELRTPIKLTRQSAAMPSPGGRPPPRIRNPLPPKNTSKANPKPIAISSASQLQGHLTPNTMPSLPGANPEHTPRPTITMSQSRQMTLATSINQLIPTDSSPGGQSSRQSNDINESAEQFDTANSEGNTCEGEPSDDLVPARQKNVRKKTMGHGLEKMINRGKKLAIQVAEGKKRPDVPLQAAKLASETGVALRDNLPILTSWKLYQKDAGPAQIRKVLEKVASRLDVDIKNEGPSKAACTDIIKKGVRQQRYHLKMKYFDPTLTMEQLLAKQPPPKMKKEEWVKLVEYWCDPKNKEKSAKNKVNRGQVQLHQKTGARSYIAHRYSLRPKYNNMEPDVVDFFGECMTSRQSGRTPLADEIYEQMVAEKEREPEEGEAQKSPSTIVAESLSHISHSSTFLPNIGVPRLSKTGQASSTAAQARLQAEFEARLQAERDEAARKQEELQAQLQAQQAALQENQSLLRQTQEEVKGMNTKFEETNALLRAVLKLQKD</sequence>
<dbReference type="EMBL" id="CAJGYO010000010">
    <property type="protein sequence ID" value="CAD6256105.1"/>
    <property type="molecule type" value="Genomic_DNA"/>
</dbReference>
<dbReference type="OrthoDB" id="686340at2759"/>
<dbReference type="PANTHER" id="PTHR33063:SF16">
    <property type="entry name" value="OS02G0241300 PROTEIN"/>
    <property type="match status" value="1"/>
</dbReference>
<feature type="coiled-coil region" evidence="1">
    <location>
        <begin position="584"/>
        <end position="643"/>
    </location>
</feature>
<dbReference type="Proteomes" id="UP000604825">
    <property type="component" value="Unassembled WGS sequence"/>
</dbReference>
<evidence type="ECO:0000256" key="1">
    <source>
        <dbReference type="SAM" id="Coils"/>
    </source>
</evidence>
<proteinExistence type="predicted"/>
<organism evidence="3 4">
    <name type="scientific">Miscanthus lutarioriparius</name>
    <dbReference type="NCBI Taxonomy" id="422564"/>
    <lineage>
        <taxon>Eukaryota</taxon>
        <taxon>Viridiplantae</taxon>
        <taxon>Streptophyta</taxon>
        <taxon>Embryophyta</taxon>
        <taxon>Tracheophyta</taxon>
        <taxon>Spermatophyta</taxon>
        <taxon>Magnoliopsida</taxon>
        <taxon>Liliopsida</taxon>
        <taxon>Poales</taxon>
        <taxon>Poaceae</taxon>
        <taxon>PACMAD clade</taxon>
        <taxon>Panicoideae</taxon>
        <taxon>Andropogonodae</taxon>
        <taxon>Andropogoneae</taxon>
        <taxon>Saccharinae</taxon>
        <taxon>Miscanthus</taxon>
    </lineage>
</organism>
<protein>
    <submittedName>
        <fullName evidence="3">Uncharacterized protein</fullName>
    </submittedName>
</protein>
<feature type="compositionally biased region" description="Polar residues" evidence="2">
    <location>
        <begin position="256"/>
        <end position="289"/>
    </location>
</feature>
<dbReference type="PANTHER" id="PTHR33063">
    <property type="entry name" value="OS02G0583500 PROTEIN"/>
    <property type="match status" value="1"/>
</dbReference>
<name>A0A811QAH2_9POAL</name>
<feature type="region of interest" description="Disordered" evidence="2">
    <location>
        <begin position="256"/>
        <end position="303"/>
    </location>
</feature>
<feature type="compositionally biased region" description="Basic and acidic residues" evidence="2">
    <location>
        <begin position="47"/>
        <end position="56"/>
    </location>
</feature>
<accession>A0A811QAH2</accession>
<feature type="compositionally biased region" description="Low complexity" evidence="2">
    <location>
        <begin position="154"/>
        <end position="163"/>
    </location>
</feature>
<keyword evidence="4" id="KW-1185">Reference proteome</keyword>
<feature type="compositionally biased region" description="Polar residues" evidence="2">
    <location>
        <begin position="209"/>
        <end position="224"/>
    </location>
</feature>
<keyword evidence="1" id="KW-0175">Coiled coil</keyword>
<feature type="compositionally biased region" description="Pro residues" evidence="2">
    <location>
        <begin position="182"/>
        <end position="195"/>
    </location>
</feature>
<dbReference type="AlphaFoldDB" id="A0A811QAH2"/>
<gene>
    <name evidence="3" type="ORF">NCGR_LOCUS39625</name>
</gene>
<dbReference type="Pfam" id="PF03004">
    <property type="entry name" value="Transposase_24"/>
    <property type="match status" value="1"/>
</dbReference>
<dbReference type="InterPro" id="IPR004252">
    <property type="entry name" value="Probable_transposase_24"/>
</dbReference>
<evidence type="ECO:0000313" key="4">
    <source>
        <dbReference type="Proteomes" id="UP000604825"/>
    </source>
</evidence>
<feature type="region of interest" description="Disordered" evidence="2">
    <location>
        <begin position="26"/>
        <end position="238"/>
    </location>
</feature>
<reference evidence="3" key="1">
    <citation type="submission" date="2020-10" db="EMBL/GenBank/DDBJ databases">
        <authorList>
            <person name="Han B."/>
            <person name="Lu T."/>
            <person name="Zhao Q."/>
            <person name="Huang X."/>
            <person name="Zhao Y."/>
        </authorList>
    </citation>
    <scope>NUCLEOTIDE SEQUENCE</scope>
</reference>
<evidence type="ECO:0000313" key="3">
    <source>
        <dbReference type="EMBL" id="CAD6256105.1"/>
    </source>
</evidence>